<protein>
    <recommendedName>
        <fullName evidence="1">Uroporphyrinogen decarboxylase (URO-D) domain-containing protein</fullName>
    </recommendedName>
</protein>
<reference evidence="2" key="1">
    <citation type="journal article" date="2022" name="Cell">
        <title>Design, construction, and in vivo augmentation of a complex gut microbiome.</title>
        <authorList>
            <person name="Cheng A.G."/>
            <person name="Ho P.Y."/>
            <person name="Aranda-Diaz A."/>
            <person name="Jain S."/>
            <person name="Yu F.B."/>
            <person name="Meng X."/>
            <person name="Wang M."/>
            <person name="Iakiviak M."/>
            <person name="Nagashima K."/>
            <person name="Zhao A."/>
            <person name="Murugkar P."/>
            <person name="Patil A."/>
            <person name="Atabakhsh K."/>
            <person name="Weakley A."/>
            <person name="Yan J."/>
            <person name="Brumbaugh A.R."/>
            <person name="Higginbottom S."/>
            <person name="Dimas A."/>
            <person name="Shiver A.L."/>
            <person name="Deutschbauer A."/>
            <person name="Neff N."/>
            <person name="Sonnenburg J.L."/>
            <person name="Huang K.C."/>
            <person name="Fischbach M.A."/>
        </authorList>
    </citation>
    <scope>NUCLEOTIDE SEQUENCE</scope>
    <source>
        <strain evidence="2">DSM 19829</strain>
    </source>
</reference>
<dbReference type="Pfam" id="PF01208">
    <property type="entry name" value="URO-D"/>
    <property type="match status" value="1"/>
</dbReference>
<dbReference type="Gene3D" id="3.20.20.210">
    <property type="match status" value="1"/>
</dbReference>
<gene>
    <name evidence="2" type="ORF">NQ502_05660</name>
</gene>
<keyword evidence="3" id="KW-1185">Reference proteome</keyword>
<dbReference type="SUPFAM" id="SSF51726">
    <property type="entry name" value="UROD/MetE-like"/>
    <property type="match status" value="1"/>
</dbReference>
<dbReference type="InterPro" id="IPR000257">
    <property type="entry name" value="Uroporphyrinogen_deCOase"/>
</dbReference>
<feature type="domain" description="Uroporphyrinogen decarboxylase (URO-D)" evidence="1">
    <location>
        <begin position="169"/>
        <end position="314"/>
    </location>
</feature>
<sequence>MGRKEFDVSELDIIDYRKCGAMAIFKPLFGGNVPPEPVYNTPITPKENWRLAAAGKKPYWIPRGGWGFCDINVFRPRIHPDSVVTHIICDGEEDYPYTSNTMTSDWFGLEWVFVPHVGGATVKPGNPKVLDASCWEEYVSLPSLDAMDFAMCGEKNKEFLNTPKMNQLGILSGFWERLMSLMDVEGAAVALIDEEQKAGVHRLFDALCNLYDEYIDRMVKHCDIDCVLVHDDWGTQNGPFFSLDTCMDMIAPYLKRMVESAHKRGLLFELHSCGKMEKLVPAILEAKVDIWCPQSINDFDSLVETYKDETLIFGKQGIEVPQGLGDEEYRQLGRDWAAKYIDYHVCTATRGIPEAFTQGVYEYSRKAYQDAED</sequence>
<organism evidence="2 3">
    <name type="scientific">Ruminococcus gauvreauii</name>
    <dbReference type="NCBI Taxonomy" id="438033"/>
    <lineage>
        <taxon>Bacteria</taxon>
        <taxon>Bacillati</taxon>
        <taxon>Bacillota</taxon>
        <taxon>Clostridia</taxon>
        <taxon>Eubacteriales</taxon>
        <taxon>Oscillospiraceae</taxon>
        <taxon>Ruminococcus</taxon>
    </lineage>
</organism>
<proteinExistence type="predicted"/>
<name>A0ABY5VK27_9FIRM</name>
<evidence type="ECO:0000313" key="2">
    <source>
        <dbReference type="EMBL" id="UWP60523.1"/>
    </source>
</evidence>
<dbReference type="RefSeq" id="WP_028529723.1">
    <property type="nucleotide sequence ID" value="NZ_CABLBR010000031.1"/>
</dbReference>
<dbReference type="Proteomes" id="UP001060164">
    <property type="component" value="Chromosome"/>
</dbReference>
<evidence type="ECO:0000259" key="1">
    <source>
        <dbReference type="Pfam" id="PF01208"/>
    </source>
</evidence>
<evidence type="ECO:0000313" key="3">
    <source>
        <dbReference type="Proteomes" id="UP001060164"/>
    </source>
</evidence>
<accession>A0ABY5VK27</accession>
<dbReference type="EMBL" id="CP102290">
    <property type="protein sequence ID" value="UWP60523.1"/>
    <property type="molecule type" value="Genomic_DNA"/>
</dbReference>
<dbReference type="InterPro" id="IPR038071">
    <property type="entry name" value="UROD/MetE-like_sf"/>
</dbReference>